<dbReference type="InterPro" id="IPR036860">
    <property type="entry name" value="SH2_dom_sf"/>
</dbReference>
<dbReference type="SMART" id="SM00252">
    <property type="entry name" value="SH2"/>
    <property type="match status" value="1"/>
</dbReference>
<dbReference type="InterPro" id="IPR011009">
    <property type="entry name" value="Kinase-like_dom_sf"/>
</dbReference>
<feature type="domain" description="SH2" evidence="10">
    <location>
        <begin position="34"/>
        <end position="130"/>
    </location>
</feature>
<dbReference type="PROSITE" id="PS00109">
    <property type="entry name" value="PROTEIN_KINASE_TYR"/>
    <property type="match status" value="1"/>
</dbReference>
<evidence type="ECO:0000256" key="3">
    <source>
        <dbReference type="ARBA" id="ARBA00022741"/>
    </source>
</evidence>
<evidence type="ECO:0000256" key="4">
    <source>
        <dbReference type="ARBA" id="ARBA00022777"/>
    </source>
</evidence>
<dbReference type="AlphaFoldDB" id="V4AY28"/>
<dbReference type="InterPro" id="IPR020635">
    <property type="entry name" value="Tyr_kinase_cat_dom"/>
</dbReference>
<keyword evidence="1" id="KW-0597">Phosphoprotein</keyword>
<dbReference type="EC" id="2.7.10.2" evidence="9"/>
<dbReference type="RefSeq" id="XP_009046864.1">
    <property type="nucleotide sequence ID" value="XM_009048616.1"/>
</dbReference>
<accession>V4AY28</accession>
<dbReference type="InterPro" id="IPR050198">
    <property type="entry name" value="Non-receptor_tyrosine_kinases"/>
</dbReference>
<dbReference type="InterPro" id="IPR000719">
    <property type="entry name" value="Prot_kinase_dom"/>
</dbReference>
<dbReference type="STRING" id="225164.V4AY28"/>
<keyword evidence="8" id="KW-0727">SH2 domain</keyword>
<keyword evidence="5 9" id="KW-0067">ATP-binding</keyword>
<dbReference type="Gene3D" id="3.30.505.10">
    <property type="entry name" value="SH2 domain"/>
    <property type="match status" value="1"/>
</dbReference>
<dbReference type="PANTHER" id="PTHR24418">
    <property type="entry name" value="TYROSINE-PROTEIN KINASE"/>
    <property type="match status" value="1"/>
</dbReference>
<dbReference type="GeneID" id="20234045"/>
<keyword evidence="13" id="KW-1185">Reference proteome</keyword>
<evidence type="ECO:0000259" key="11">
    <source>
        <dbReference type="PROSITE" id="PS50011"/>
    </source>
</evidence>
<dbReference type="SUPFAM" id="SSF55550">
    <property type="entry name" value="SH2 domain"/>
    <property type="match status" value="1"/>
</dbReference>
<keyword evidence="2 9" id="KW-0808">Transferase</keyword>
<dbReference type="HOGENOM" id="CLU_000288_7_2_1"/>
<dbReference type="SUPFAM" id="SSF56112">
    <property type="entry name" value="Protein kinase-like (PK-like)"/>
    <property type="match status" value="1"/>
</dbReference>
<evidence type="ECO:0000313" key="13">
    <source>
        <dbReference type="Proteomes" id="UP000030746"/>
    </source>
</evidence>
<dbReference type="SMART" id="SM00219">
    <property type="entry name" value="TyrKc"/>
    <property type="match status" value="1"/>
</dbReference>
<keyword evidence="4 9" id="KW-0418">Kinase</keyword>
<protein>
    <recommendedName>
        <fullName evidence="9">Tyrosine-protein kinase</fullName>
        <ecNumber evidence="9">2.7.10.2</ecNumber>
    </recommendedName>
</protein>
<dbReference type="PRINTS" id="PR00109">
    <property type="entry name" value="TYRKINASE"/>
</dbReference>
<comment type="similarity">
    <text evidence="9">Belongs to the protein kinase superfamily. Tyr protein kinase family.</text>
</comment>
<dbReference type="InterPro" id="IPR001245">
    <property type="entry name" value="Ser-Thr/Tyr_kinase_cat_dom"/>
</dbReference>
<dbReference type="Gene3D" id="1.10.510.10">
    <property type="entry name" value="Transferase(Phosphotransferase) domain 1"/>
    <property type="match status" value="1"/>
</dbReference>
<evidence type="ECO:0000313" key="12">
    <source>
        <dbReference type="EMBL" id="ESP02478.1"/>
    </source>
</evidence>
<dbReference type="OrthoDB" id="28230at2759"/>
<dbReference type="FunFam" id="1.10.510.10:FF:000554">
    <property type="entry name" value="Predicted protein"/>
    <property type="match status" value="1"/>
</dbReference>
<dbReference type="CTD" id="20234045"/>
<dbReference type="GO" id="GO:0004715">
    <property type="term" value="F:non-membrane spanning protein tyrosine kinase activity"/>
    <property type="evidence" value="ECO:0007669"/>
    <property type="project" value="UniProtKB-EC"/>
</dbReference>
<proteinExistence type="inferred from homology"/>
<evidence type="ECO:0000259" key="10">
    <source>
        <dbReference type="PROSITE" id="PS50001"/>
    </source>
</evidence>
<organism evidence="12 13">
    <name type="scientific">Lottia gigantea</name>
    <name type="common">Giant owl limpet</name>
    <dbReference type="NCBI Taxonomy" id="225164"/>
    <lineage>
        <taxon>Eukaryota</taxon>
        <taxon>Metazoa</taxon>
        <taxon>Spiralia</taxon>
        <taxon>Lophotrochozoa</taxon>
        <taxon>Mollusca</taxon>
        <taxon>Gastropoda</taxon>
        <taxon>Patellogastropoda</taxon>
        <taxon>Lottioidea</taxon>
        <taxon>Lottiidae</taxon>
        <taxon>Lottia</taxon>
    </lineage>
</organism>
<dbReference type="EMBL" id="KB200236">
    <property type="protein sequence ID" value="ESP02478.1"/>
    <property type="molecule type" value="Genomic_DNA"/>
</dbReference>
<feature type="domain" description="Protein kinase" evidence="11">
    <location>
        <begin position="149"/>
        <end position="402"/>
    </location>
</feature>
<dbReference type="GO" id="GO:0005524">
    <property type="term" value="F:ATP binding"/>
    <property type="evidence" value="ECO:0007669"/>
    <property type="project" value="UniProtKB-KW"/>
</dbReference>
<evidence type="ECO:0000256" key="2">
    <source>
        <dbReference type="ARBA" id="ARBA00022679"/>
    </source>
</evidence>
<dbReference type="PROSITE" id="PS50011">
    <property type="entry name" value="PROTEIN_KINASE_DOM"/>
    <property type="match status" value="1"/>
</dbReference>
<evidence type="ECO:0000256" key="5">
    <source>
        <dbReference type="ARBA" id="ARBA00022840"/>
    </source>
</evidence>
<keyword evidence="6 9" id="KW-0829">Tyrosine-protein kinase</keyword>
<feature type="non-terminal residue" evidence="12">
    <location>
        <position position="1"/>
    </location>
</feature>
<keyword evidence="3 9" id="KW-0547">Nucleotide-binding</keyword>
<evidence type="ECO:0000256" key="1">
    <source>
        <dbReference type="ARBA" id="ARBA00022553"/>
    </source>
</evidence>
<dbReference type="OMA" id="LWKGQVR"/>
<dbReference type="Proteomes" id="UP000030746">
    <property type="component" value="Unassembled WGS sequence"/>
</dbReference>
<evidence type="ECO:0000256" key="7">
    <source>
        <dbReference type="ARBA" id="ARBA00051245"/>
    </source>
</evidence>
<evidence type="ECO:0000256" key="8">
    <source>
        <dbReference type="PROSITE-ProRule" id="PRU00191"/>
    </source>
</evidence>
<evidence type="ECO:0000256" key="6">
    <source>
        <dbReference type="ARBA" id="ARBA00023137"/>
    </source>
</evidence>
<evidence type="ECO:0000256" key="9">
    <source>
        <dbReference type="RuleBase" id="RU362096"/>
    </source>
</evidence>
<name>V4AY28_LOTGI</name>
<sequence>NERRNWIEAVLIQDKKVGYVPKNYITKDTGTIQLWFFDVTRSESQKLLLLPINCIGSYLIRPSSDGRNYALSLLTVNEKKEKCIKHYLIENHLNGCVFISTKKFQNIPQLIQHFTANDLDGRGAKLVVVCPRLKVTHRCGPVVISKDEITDLEKIASGHYGHVFKGKLNKCLDVAVKIVRSNRISPEDFVKEADMLNKLNHRRIVTLYNICINEKSVWIVTEFMKNGSLRNLLRSPKGQELKMQELLNIGSQIAEGMVHLESLNIIHRDLRADNVLVGDNYEVKIADFGLAKEGSYETVNFRTKIPVRWTAPEALLHGKFSFKSDVWSFGIVCYELVTYGQVPYPGVKNPSLIQLFKDGGKMEKPSQCEQQFYDQIISPCWSYTPDDRPTFENLFFKLDTYFLSTENPYQ</sequence>
<comment type="catalytic activity">
    <reaction evidence="7 9">
        <text>L-tyrosyl-[protein] + ATP = O-phospho-L-tyrosyl-[protein] + ADP + H(+)</text>
        <dbReference type="Rhea" id="RHEA:10596"/>
        <dbReference type="Rhea" id="RHEA-COMP:10136"/>
        <dbReference type="Rhea" id="RHEA-COMP:20101"/>
        <dbReference type="ChEBI" id="CHEBI:15378"/>
        <dbReference type="ChEBI" id="CHEBI:30616"/>
        <dbReference type="ChEBI" id="CHEBI:46858"/>
        <dbReference type="ChEBI" id="CHEBI:61978"/>
        <dbReference type="ChEBI" id="CHEBI:456216"/>
        <dbReference type="EC" id="2.7.10.2"/>
    </reaction>
</comment>
<dbReference type="InterPro" id="IPR000980">
    <property type="entry name" value="SH2"/>
</dbReference>
<reference evidence="12 13" key="1">
    <citation type="journal article" date="2013" name="Nature">
        <title>Insights into bilaterian evolution from three spiralian genomes.</title>
        <authorList>
            <person name="Simakov O."/>
            <person name="Marletaz F."/>
            <person name="Cho S.J."/>
            <person name="Edsinger-Gonzales E."/>
            <person name="Havlak P."/>
            <person name="Hellsten U."/>
            <person name="Kuo D.H."/>
            <person name="Larsson T."/>
            <person name="Lv J."/>
            <person name="Arendt D."/>
            <person name="Savage R."/>
            <person name="Osoegawa K."/>
            <person name="de Jong P."/>
            <person name="Grimwood J."/>
            <person name="Chapman J.A."/>
            <person name="Shapiro H."/>
            <person name="Aerts A."/>
            <person name="Otillar R.P."/>
            <person name="Terry A.Y."/>
            <person name="Boore J.L."/>
            <person name="Grigoriev I.V."/>
            <person name="Lindberg D.R."/>
            <person name="Seaver E.C."/>
            <person name="Weisblat D.A."/>
            <person name="Putnam N.H."/>
            <person name="Rokhsar D.S."/>
        </authorList>
    </citation>
    <scope>NUCLEOTIDE SEQUENCE [LARGE SCALE GENOMIC DNA]</scope>
</reference>
<dbReference type="KEGG" id="lgi:LOTGIDRAFT_138365"/>
<dbReference type="Pfam" id="PF07714">
    <property type="entry name" value="PK_Tyr_Ser-Thr"/>
    <property type="match status" value="1"/>
</dbReference>
<dbReference type="InterPro" id="IPR008266">
    <property type="entry name" value="Tyr_kinase_AS"/>
</dbReference>
<dbReference type="Pfam" id="PF00017">
    <property type="entry name" value="SH2"/>
    <property type="match status" value="1"/>
</dbReference>
<gene>
    <name evidence="12" type="ORF">LOTGIDRAFT_138365</name>
</gene>
<dbReference type="PROSITE" id="PS50001">
    <property type="entry name" value="SH2"/>
    <property type="match status" value="1"/>
</dbReference>